<dbReference type="GeneID" id="71854749"/>
<accession>A0ABD5NWM9</accession>
<comment type="caution">
    <text evidence="2">The sequence shown here is derived from an EMBL/GenBank/DDBJ whole genome shotgun (WGS) entry which is preliminary data.</text>
</comment>
<feature type="region of interest" description="Disordered" evidence="1">
    <location>
        <begin position="193"/>
        <end position="220"/>
    </location>
</feature>
<name>A0ABD5NWM9_9EURY</name>
<dbReference type="AlphaFoldDB" id="A0ABD5NWM9"/>
<evidence type="ECO:0000256" key="1">
    <source>
        <dbReference type="SAM" id="MobiDB-lite"/>
    </source>
</evidence>
<evidence type="ECO:0000313" key="3">
    <source>
        <dbReference type="Proteomes" id="UP001595821"/>
    </source>
</evidence>
<proteinExistence type="predicted"/>
<protein>
    <submittedName>
        <fullName evidence="2">Uncharacterized protein</fullName>
    </submittedName>
</protein>
<reference evidence="2 3" key="1">
    <citation type="journal article" date="2014" name="Int. J. Syst. Evol. Microbiol.">
        <title>Complete genome sequence of Corynebacterium casei LMG S-19264T (=DSM 44701T), isolated from a smear-ripened cheese.</title>
        <authorList>
            <consortium name="US DOE Joint Genome Institute (JGI-PGF)"/>
            <person name="Walter F."/>
            <person name="Albersmeier A."/>
            <person name="Kalinowski J."/>
            <person name="Ruckert C."/>
        </authorList>
    </citation>
    <scope>NUCLEOTIDE SEQUENCE [LARGE SCALE GENOMIC DNA]</scope>
    <source>
        <strain evidence="2 3">IBRC-M 10912</strain>
    </source>
</reference>
<organism evidence="2 3">
    <name type="scientific">Natribaculum luteum</name>
    <dbReference type="NCBI Taxonomy" id="1586232"/>
    <lineage>
        <taxon>Archaea</taxon>
        <taxon>Methanobacteriati</taxon>
        <taxon>Methanobacteriota</taxon>
        <taxon>Stenosarchaea group</taxon>
        <taxon>Halobacteria</taxon>
        <taxon>Halobacteriales</taxon>
        <taxon>Natrialbaceae</taxon>
        <taxon>Natribaculum</taxon>
    </lineage>
</organism>
<feature type="compositionally biased region" description="Basic residues" evidence="1">
    <location>
        <begin position="376"/>
        <end position="385"/>
    </location>
</feature>
<feature type="compositionally biased region" description="Low complexity" evidence="1">
    <location>
        <begin position="361"/>
        <end position="375"/>
    </location>
</feature>
<dbReference type="RefSeq" id="WP_246966982.1">
    <property type="nucleotide sequence ID" value="NZ_CP095397.1"/>
</dbReference>
<feature type="region of interest" description="Disordered" evidence="1">
    <location>
        <begin position="300"/>
        <end position="397"/>
    </location>
</feature>
<feature type="region of interest" description="Disordered" evidence="1">
    <location>
        <begin position="469"/>
        <end position="493"/>
    </location>
</feature>
<dbReference type="Proteomes" id="UP001595821">
    <property type="component" value="Unassembled WGS sequence"/>
</dbReference>
<feature type="compositionally biased region" description="Low complexity" evidence="1">
    <location>
        <begin position="386"/>
        <end position="397"/>
    </location>
</feature>
<gene>
    <name evidence="2" type="ORF">ACFOZ7_05600</name>
</gene>
<evidence type="ECO:0000313" key="2">
    <source>
        <dbReference type="EMBL" id="MFC4246471.1"/>
    </source>
</evidence>
<dbReference type="EMBL" id="JBHSDJ010000013">
    <property type="protein sequence ID" value="MFC4246471.1"/>
    <property type="molecule type" value="Genomic_DNA"/>
</dbReference>
<sequence length="545" mass="56299">MVDLGIPGTDYKFTTDPDEADVVSVNDVEDTARSAGGKAQDVTRGALIQAPMSAVETIQQGEATWVTGDQAARGFQQADEALTDAIDSGVEAAGLEDNRVVDLGRKGTDVLVGDTIRNVYGTTTGMDIEEGDADFETDAWALADTALTVGSLGTGAVASRGVSVGARGASKGLSKARDVFRIGDDAADAARAAARGSDEAADAARATARGGDETTDAARASDQLRDQLSLTTRDGSMADGTLRQLLGRSGDDGARLATDGGRSADDVVEATGRTVDDTPALPGRVADESTDTFRIVDDAREASARSSDDVAQATQRQVDEAIDGATRSRRARGGQANRAASRSRRSRAAQRGTRSSDEAAEAGARAGDDAAGAARRGSRSPRTRAGRAGARGADEGASWGQRVRNALWGTRKRKAATIGGGGFLAAAGAEEAGLLDGLGLDSNPLANEDELEVETDDGRSLLLHHVEDLEPTQDHPGGGQLREVEEFDPDGSWSKTDGYTVLLDMAGSTVTILGPDGEPMQAEVSAAQVAQAANRADGGYYETDE</sequence>